<dbReference type="EMBL" id="RBZV01000004">
    <property type="protein sequence ID" value="RKP48216.1"/>
    <property type="molecule type" value="Genomic_DNA"/>
</dbReference>
<protein>
    <submittedName>
        <fullName evidence="2">Uncharacterized protein</fullName>
    </submittedName>
</protein>
<name>A0A494XHY0_9BURK</name>
<comment type="caution">
    <text evidence="2">The sequence shown here is derived from an EMBL/GenBank/DDBJ whole genome shotgun (WGS) entry which is preliminary data.</text>
</comment>
<accession>A0A494XHY0</accession>
<evidence type="ECO:0000313" key="2">
    <source>
        <dbReference type="EMBL" id="RKP48216.1"/>
    </source>
</evidence>
<reference evidence="2 3" key="1">
    <citation type="submission" date="2018-10" db="EMBL/GenBank/DDBJ databases">
        <title>Paraburkholderia sp. 7MK8-2, isolated from soil.</title>
        <authorList>
            <person name="Gao Z.-H."/>
            <person name="Qiu L.-H."/>
        </authorList>
    </citation>
    <scope>NUCLEOTIDE SEQUENCE [LARGE SCALE GENOMIC DNA]</scope>
    <source>
        <strain evidence="2 3">7MK8-2</strain>
    </source>
</reference>
<proteinExistence type="predicted"/>
<feature type="region of interest" description="Disordered" evidence="1">
    <location>
        <begin position="33"/>
        <end position="55"/>
    </location>
</feature>
<dbReference type="Proteomes" id="UP000280434">
    <property type="component" value="Unassembled WGS sequence"/>
</dbReference>
<evidence type="ECO:0000256" key="1">
    <source>
        <dbReference type="SAM" id="MobiDB-lite"/>
    </source>
</evidence>
<keyword evidence="3" id="KW-1185">Reference proteome</keyword>
<sequence>MNNAIQGGALPLQSPLIDAENNALKQSLQRYDAAATANPQPPTGSAAVKAQGAYEQAHRDLTNSVTRDVLKYYQAETGNAGATVTDMEADQHGFDEAKATVLNQYSGNDAANVKASENAIQLQADVDHAEAGASSQGRGAAALAGLNQILTDFKGQDANTIAFENAGPTVHEVLEHLQPTLKSDGPDGLDATQRGVADQDLRELLNPANHYVPVDSTSSSPEAIEVDKQASWPAETDMNKVDPQYFHGAYTGATASGEEVTVVSSTAVRHK</sequence>
<dbReference type="AlphaFoldDB" id="A0A494XHY0"/>
<organism evidence="2 3">
    <name type="scientific">Trinickia fusca</name>
    <dbReference type="NCBI Taxonomy" id="2419777"/>
    <lineage>
        <taxon>Bacteria</taxon>
        <taxon>Pseudomonadati</taxon>
        <taxon>Pseudomonadota</taxon>
        <taxon>Betaproteobacteria</taxon>
        <taxon>Burkholderiales</taxon>
        <taxon>Burkholderiaceae</taxon>
        <taxon>Trinickia</taxon>
    </lineage>
</organism>
<gene>
    <name evidence="2" type="ORF">D7S89_12850</name>
</gene>
<evidence type="ECO:0000313" key="3">
    <source>
        <dbReference type="Proteomes" id="UP000280434"/>
    </source>
</evidence>
<dbReference type="RefSeq" id="WP_121278067.1">
    <property type="nucleotide sequence ID" value="NZ_RBZV01000004.1"/>
</dbReference>